<evidence type="ECO:0000259" key="1">
    <source>
        <dbReference type="Pfam" id="PF00561"/>
    </source>
</evidence>
<dbReference type="EC" id="3.1.1.24" evidence="2"/>
<dbReference type="InterPro" id="IPR050471">
    <property type="entry name" value="AB_hydrolase"/>
</dbReference>
<dbReference type="RefSeq" id="WP_076698627.1">
    <property type="nucleotide sequence ID" value="NZ_CP015093.1"/>
</dbReference>
<dbReference type="PRINTS" id="PR00111">
    <property type="entry name" value="ABHYDROLASE"/>
</dbReference>
<dbReference type="Gene3D" id="3.40.50.1820">
    <property type="entry name" value="alpha/beta hydrolase"/>
    <property type="match status" value="1"/>
</dbReference>
<dbReference type="KEGG" id="paby:Ga0080574_TMP2126"/>
<dbReference type="InterPro" id="IPR026968">
    <property type="entry name" value="PcaD/CatD"/>
</dbReference>
<proteinExistence type="predicted"/>
<reference evidence="2 3" key="1">
    <citation type="submission" date="2016-04" db="EMBL/GenBank/DDBJ databases">
        <title>Deep-sea bacteria in the southern Pacific.</title>
        <authorList>
            <person name="Tang K."/>
        </authorList>
    </citation>
    <scope>NUCLEOTIDE SEQUENCE [LARGE SCALE GENOMIC DNA]</scope>
    <source>
        <strain evidence="2 3">JLT2014</strain>
    </source>
</reference>
<gene>
    <name evidence="2" type="ORF">Ga0080574_TMP2126</name>
</gene>
<dbReference type="InterPro" id="IPR029058">
    <property type="entry name" value="AB_hydrolase_fold"/>
</dbReference>
<keyword evidence="2" id="KW-0378">Hydrolase</keyword>
<feature type="domain" description="AB hydrolase-1" evidence="1">
    <location>
        <begin position="22"/>
        <end position="243"/>
    </location>
</feature>
<dbReference type="STRING" id="1250539.Ga0080574_TMP2126"/>
<dbReference type="Proteomes" id="UP000187059">
    <property type="component" value="Chromosome"/>
</dbReference>
<name>A0A1P8USS9_9RHOB</name>
<dbReference type="OrthoDB" id="9793083at2"/>
<dbReference type="AlphaFoldDB" id="A0A1P8USS9"/>
<dbReference type="GO" id="GO:0042952">
    <property type="term" value="P:beta-ketoadipate pathway"/>
    <property type="evidence" value="ECO:0007669"/>
    <property type="project" value="InterPro"/>
</dbReference>
<dbReference type="InterPro" id="IPR000073">
    <property type="entry name" value="AB_hydrolase_1"/>
</dbReference>
<dbReference type="Pfam" id="PF00561">
    <property type="entry name" value="Abhydrolase_1"/>
    <property type="match status" value="1"/>
</dbReference>
<dbReference type="EMBL" id="CP015093">
    <property type="protein sequence ID" value="APZ52460.1"/>
    <property type="molecule type" value="Genomic_DNA"/>
</dbReference>
<accession>A0A1P8USS9</accession>
<dbReference type="SUPFAM" id="SSF53474">
    <property type="entry name" value="alpha/beta-Hydrolases"/>
    <property type="match status" value="1"/>
</dbReference>
<dbReference type="NCBIfam" id="TIGR02427">
    <property type="entry name" value="protocat_pcaD"/>
    <property type="match status" value="1"/>
</dbReference>
<sequence length="260" mass="27825">MQALKRDWGSMHLRITEGDGTALVFINSLGTDLRMWDDVVARLPEGWSSLRMDKRGHGLSGTAPQGYGIPDLAEDVLAAMDHAGLSKAVIVGCSIGGLIAQHIALMAPERVICLVLSNTAPMLGPADGWLSRIDGVRANGMAAMADGILPRWFGPDMLAAPEAALWRTMLARTDPEGYIATCAAIAGTDITDRLGEITQPALVIGGQHDQATPPEVVEKLAAALPRADLTMFDRAGHLPAIEQPELFTRTLTKFVERTIQ</sequence>
<dbReference type="PANTHER" id="PTHR43433:SF5">
    <property type="entry name" value="AB HYDROLASE-1 DOMAIN-CONTAINING PROTEIN"/>
    <property type="match status" value="1"/>
</dbReference>
<organism evidence="2 3">
    <name type="scientific">Salipiger abyssi</name>
    <dbReference type="NCBI Taxonomy" id="1250539"/>
    <lineage>
        <taxon>Bacteria</taxon>
        <taxon>Pseudomonadati</taxon>
        <taxon>Pseudomonadota</taxon>
        <taxon>Alphaproteobacteria</taxon>
        <taxon>Rhodobacterales</taxon>
        <taxon>Roseobacteraceae</taxon>
        <taxon>Salipiger</taxon>
    </lineage>
</organism>
<evidence type="ECO:0000313" key="3">
    <source>
        <dbReference type="Proteomes" id="UP000187059"/>
    </source>
</evidence>
<dbReference type="GO" id="GO:0047570">
    <property type="term" value="F:3-oxoadipate enol-lactonase activity"/>
    <property type="evidence" value="ECO:0007669"/>
    <property type="project" value="UniProtKB-EC"/>
</dbReference>
<dbReference type="PANTHER" id="PTHR43433">
    <property type="entry name" value="HYDROLASE, ALPHA/BETA FOLD FAMILY PROTEIN"/>
    <property type="match status" value="1"/>
</dbReference>
<protein>
    <submittedName>
        <fullName evidence="2">3-oxoadipate enol-lactonase</fullName>
        <ecNumber evidence="2">3.1.1.24</ecNumber>
    </submittedName>
</protein>
<evidence type="ECO:0000313" key="2">
    <source>
        <dbReference type="EMBL" id="APZ52460.1"/>
    </source>
</evidence>
<keyword evidence="3" id="KW-1185">Reference proteome</keyword>